<sequence length="167" mass="18493">MTSCTNSPCSPTYAPTSETWKGRTSGFRPPPSTRSSMNSTATTEDTDPRHLPRSQRRAGYQINTTSWTGKAIMSGRALTLAGSSTDGRGRDDDRHQPAAAAPRNSLPLPDLHRSSNSPSLVRRNLPVFPNGCGRPWLDEPIVVSRFEFRRYRPATTLRAMDTRITFT</sequence>
<evidence type="ECO:0000256" key="1">
    <source>
        <dbReference type="SAM" id="MobiDB-lite"/>
    </source>
</evidence>
<proteinExistence type="predicted"/>
<feature type="region of interest" description="Disordered" evidence="1">
    <location>
        <begin position="78"/>
        <end position="121"/>
    </location>
</feature>
<organism evidence="2">
    <name type="scientific">Rhodococcus sp. T104</name>
    <dbReference type="NCBI Taxonomy" id="230533"/>
    <lineage>
        <taxon>Bacteria</taxon>
        <taxon>Bacillati</taxon>
        <taxon>Actinomycetota</taxon>
        <taxon>Actinomycetes</taxon>
        <taxon>Mycobacteriales</taxon>
        <taxon>Nocardiaceae</taxon>
        <taxon>Rhodococcus</taxon>
    </lineage>
</organism>
<feature type="compositionally biased region" description="Basic and acidic residues" evidence="1">
    <location>
        <begin position="87"/>
        <end position="96"/>
    </location>
</feature>
<accession>B6VJK3</accession>
<dbReference type="EMBL" id="FJ418564">
    <property type="protein sequence ID" value="ACJ12459.1"/>
    <property type="molecule type" value="Genomic_DNA"/>
</dbReference>
<feature type="compositionally biased region" description="Polar residues" evidence="1">
    <location>
        <begin position="33"/>
        <end position="43"/>
    </location>
</feature>
<feature type="region of interest" description="Disordered" evidence="1">
    <location>
        <begin position="1"/>
        <end position="65"/>
    </location>
</feature>
<reference evidence="2" key="1">
    <citation type="submission" date="2008-10" db="EMBL/GenBank/DDBJ databases">
        <title>Functional identification of cinnamic acid operon in Rhodococcus sp. strain T104.</title>
        <authorList>
            <person name="Shin S."/>
            <person name="Choi K.Y."/>
            <person name="Kim E."/>
        </authorList>
    </citation>
    <scope>NUCLEOTIDE SEQUENCE</scope>
    <source>
        <strain evidence="2">T104</strain>
    </source>
</reference>
<protein>
    <submittedName>
        <fullName evidence="2">Uncharacterized protein</fullName>
    </submittedName>
</protein>
<name>B6VJK3_9NOCA</name>
<dbReference type="AlphaFoldDB" id="B6VJK3"/>
<evidence type="ECO:0000313" key="2">
    <source>
        <dbReference type="EMBL" id="ACJ12459.1"/>
    </source>
</evidence>
<feature type="compositionally biased region" description="Polar residues" evidence="1">
    <location>
        <begin position="1"/>
        <end position="19"/>
    </location>
</feature>